<dbReference type="CDD" id="cd07153">
    <property type="entry name" value="Fur_like"/>
    <property type="match status" value="1"/>
</dbReference>
<proteinExistence type="inferred from homology"/>
<dbReference type="SUPFAM" id="SSF46785">
    <property type="entry name" value="Winged helix' DNA-binding domain"/>
    <property type="match status" value="1"/>
</dbReference>
<evidence type="ECO:0000256" key="2">
    <source>
        <dbReference type="ARBA" id="ARBA00022491"/>
    </source>
</evidence>
<dbReference type="Pfam" id="PF01475">
    <property type="entry name" value="FUR"/>
    <property type="match status" value="1"/>
</dbReference>
<evidence type="ECO:0000256" key="1">
    <source>
        <dbReference type="ARBA" id="ARBA00007957"/>
    </source>
</evidence>
<dbReference type="GO" id="GO:0008270">
    <property type="term" value="F:zinc ion binding"/>
    <property type="evidence" value="ECO:0007669"/>
    <property type="project" value="TreeGrafter"/>
</dbReference>
<protein>
    <submittedName>
        <fullName evidence="9">Transcriptional repressor</fullName>
    </submittedName>
</protein>
<evidence type="ECO:0000256" key="5">
    <source>
        <dbReference type="ARBA" id="ARBA00023125"/>
    </source>
</evidence>
<dbReference type="GO" id="GO:0003700">
    <property type="term" value="F:DNA-binding transcription factor activity"/>
    <property type="evidence" value="ECO:0007669"/>
    <property type="project" value="InterPro"/>
</dbReference>
<comment type="caution">
    <text evidence="9">The sequence shown here is derived from an EMBL/GenBank/DDBJ whole genome shotgun (WGS) entry which is preliminary data.</text>
</comment>
<gene>
    <name evidence="9" type="ORF">ENO08_05015</name>
</gene>
<organism evidence="9">
    <name type="scientific">Eiseniibacteriota bacterium</name>
    <dbReference type="NCBI Taxonomy" id="2212470"/>
    <lineage>
        <taxon>Bacteria</taxon>
        <taxon>Candidatus Eiseniibacteriota</taxon>
    </lineage>
</organism>
<keyword evidence="2" id="KW-0678">Repressor</keyword>
<dbReference type="InterPro" id="IPR036388">
    <property type="entry name" value="WH-like_DNA-bd_sf"/>
</dbReference>
<dbReference type="Proteomes" id="UP000886069">
    <property type="component" value="Unassembled WGS sequence"/>
</dbReference>
<dbReference type="GO" id="GO:1900376">
    <property type="term" value="P:regulation of secondary metabolite biosynthetic process"/>
    <property type="evidence" value="ECO:0007669"/>
    <property type="project" value="TreeGrafter"/>
</dbReference>
<evidence type="ECO:0000256" key="8">
    <source>
        <dbReference type="PIRSR" id="PIRSR602481-2"/>
    </source>
</evidence>
<evidence type="ECO:0000256" key="4">
    <source>
        <dbReference type="ARBA" id="ARBA00023015"/>
    </source>
</evidence>
<evidence type="ECO:0000256" key="7">
    <source>
        <dbReference type="PIRSR" id="PIRSR602481-1"/>
    </source>
</evidence>
<dbReference type="InterPro" id="IPR043135">
    <property type="entry name" value="Fur_C"/>
</dbReference>
<dbReference type="PANTHER" id="PTHR33202:SF8">
    <property type="entry name" value="PEROXIDE-RESPONSIVE REPRESSOR PERR"/>
    <property type="match status" value="1"/>
</dbReference>
<dbReference type="InterPro" id="IPR002481">
    <property type="entry name" value="FUR"/>
</dbReference>
<name>A0A7V2F4F0_UNCEI</name>
<keyword evidence="8" id="KW-0408">Iron</keyword>
<evidence type="ECO:0000256" key="3">
    <source>
        <dbReference type="ARBA" id="ARBA00022833"/>
    </source>
</evidence>
<keyword evidence="5" id="KW-0238">DNA-binding</keyword>
<dbReference type="EMBL" id="DSEC01000351">
    <property type="protein sequence ID" value="HER43801.1"/>
    <property type="molecule type" value="Genomic_DNA"/>
</dbReference>
<keyword evidence="4" id="KW-0805">Transcription regulation</keyword>
<keyword evidence="3 7" id="KW-0862">Zinc</keyword>
<evidence type="ECO:0000256" key="6">
    <source>
        <dbReference type="ARBA" id="ARBA00023163"/>
    </source>
</evidence>
<dbReference type="PANTHER" id="PTHR33202">
    <property type="entry name" value="ZINC UPTAKE REGULATION PROTEIN"/>
    <property type="match status" value="1"/>
</dbReference>
<evidence type="ECO:0000313" key="9">
    <source>
        <dbReference type="EMBL" id="HER43801.1"/>
    </source>
</evidence>
<dbReference type="Gene3D" id="3.30.1490.190">
    <property type="match status" value="1"/>
</dbReference>
<reference evidence="9" key="1">
    <citation type="journal article" date="2020" name="mSystems">
        <title>Genome- and Community-Level Interaction Insights into Carbon Utilization and Element Cycling Functions of Hydrothermarchaeota in Hydrothermal Sediment.</title>
        <authorList>
            <person name="Zhou Z."/>
            <person name="Liu Y."/>
            <person name="Xu W."/>
            <person name="Pan J."/>
            <person name="Luo Z.H."/>
            <person name="Li M."/>
        </authorList>
    </citation>
    <scope>NUCLEOTIDE SEQUENCE [LARGE SCALE GENOMIC DNA]</scope>
    <source>
        <strain evidence="9">SpSt-1233</strain>
    </source>
</reference>
<feature type="binding site" evidence="8">
    <location>
        <position position="124"/>
    </location>
    <ligand>
        <name>Fe cation</name>
        <dbReference type="ChEBI" id="CHEBI:24875"/>
    </ligand>
</feature>
<accession>A0A7V2F4F0</accession>
<dbReference type="InterPro" id="IPR036390">
    <property type="entry name" value="WH_DNA-bd_sf"/>
</dbReference>
<keyword evidence="6" id="KW-0804">Transcription</keyword>
<dbReference type="AlphaFoldDB" id="A0A7V2F4F0"/>
<comment type="cofactor">
    <cofactor evidence="7">
        <name>Zn(2+)</name>
        <dbReference type="ChEBI" id="CHEBI:29105"/>
    </cofactor>
    <text evidence="7">Binds 1 zinc ion per subunit.</text>
</comment>
<feature type="binding site" evidence="7">
    <location>
        <position position="112"/>
    </location>
    <ligand>
        <name>Zn(2+)</name>
        <dbReference type="ChEBI" id="CHEBI:29105"/>
    </ligand>
</feature>
<dbReference type="Gene3D" id="1.10.10.10">
    <property type="entry name" value="Winged helix-like DNA-binding domain superfamily/Winged helix DNA-binding domain"/>
    <property type="match status" value="1"/>
</dbReference>
<feature type="binding site" evidence="7">
    <location>
        <position position="149"/>
    </location>
    <ligand>
        <name>Zn(2+)</name>
        <dbReference type="ChEBI" id="CHEBI:29105"/>
    </ligand>
</feature>
<sequence>MLKGLTPSGGDRSGKMHSFETTIGRLRSEGFKLTPQRLSVIRYLIGNKTHPTAAAIYTDLKKKYPSLSFSTVYNTLNMLEKIGEVQSLHLFDEFLNYDPDTVAHYHFICRRCSGIIDIFPRDGENMTMPEGDISGHRIESAHIVLKGTCSSCLQGAAVGE</sequence>
<dbReference type="GO" id="GO:0045892">
    <property type="term" value="P:negative regulation of DNA-templated transcription"/>
    <property type="evidence" value="ECO:0007669"/>
    <property type="project" value="TreeGrafter"/>
</dbReference>
<feature type="binding site" evidence="7">
    <location>
        <position position="109"/>
    </location>
    <ligand>
        <name>Zn(2+)</name>
        <dbReference type="ChEBI" id="CHEBI:29105"/>
    </ligand>
</feature>
<comment type="cofactor">
    <cofactor evidence="8">
        <name>Mn(2+)</name>
        <dbReference type="ChEBI" id="CHEBI:29035"/>
    </cofactor>
    <cofactor evidence="8">
        <name>Fe(2+)</name>
        <dbReference type="ChEBI" id="CHEBI:29033"/>
    </cofactor>
    <text evidence="8">Binds 1 Mn(2+) or Fe(2+) ion per subunit.</text>
</comment>
<dbReference type="GO" id="GO:0000976">
    <property type="term" value="F:transcription cis-regulatory region binding"/>
    <property type="evidence" value="ECO:0007669"/>
    <property type="project" value="TreeGrafter"/>
</dbReference>
<feature type="binding site" evidence="7">
    <location>
        <position position="152"/>
    </location>
    <ligand>
        <name>Zn(2+)</name>
        <dbReference type="ChEBI" id="CHEBI:29105"/>
    </ligand>
</feature>
<comment type="similarity">
    <text evidence="1">Belongs to the Fur family.</text>
</comment>
<keyword evidence="7" id="KW-0479">Metal-binding</keyword>